<dbReference type="RefSeq" id="WP_242975496.1">
    <property type="nucleotide sequence ID" value="NZ_PVXO01000009.1"/>
</dbReference>
<gene>
    <name evidence="2" type="primary">pspE</name>
    <name evidence="2" type="ORF">CLLI_05030</name>
</gene>
<keyword evidence="3" id="KW-1185">Reference proteome</keyword>
<dbReference type="PANTHER" id="PTHR43031:SF1">
    <property type="entry name" value="PYRIDINE NUCLEOTIDE-DISULPHIDE OXIDOREDUCTASE"/>
    <property type="match status" value="1"/>
</dbReference>
<dbReference type="AlphaFoldDB" id="A0A2T0B8A0"/>
<accession>A0A2T0B8A0</accession>
<dbReference type="GO" id="GO:0004792">
    <property type="term" value="F:thiosulfate-cyanide sulfurtransferase activity"/>
    <property type="evidence" value="ECO:0007669"/>
    <property type="project" value="UniProtKB-EC"/>
</dbReference>
<dbReference type="SMART" id="SM00450">
    <property type="entry name" value="RHOD"/>
    <property type="match status" value="1"/>
</dbReference>
<proteinExistence type="predicted"/>
<dbReference type="Proteomes" id="UP000239706">
    <property type="component" value="Unassembled WGS sequence"/>
</dbReference>
<dbReference type="SUPFAM" id="SSF52821">
    <property type="entry name" value="Rhodanese/Cell cycle control phosphatase"/>
    <property type="match status" value="1"/>
</dbReference>
<dbReference type="EMBL" id="PVXO01000009">
    <property type="protein sequence ID" value="PRR80119.1"/>
    <property type="molecule type" value="Genomic_DNA"/>
</dbReference>
<dbReference type="CDD" id="cd00158">
    <property type="entry name" value="RHOD"/>
    <property type="match status" value="1"/>
</dbReference>
<protein>
    <submittedName>
        <fullName evidence="2">Thiosulfate sulfurtransferase PspE</fullName>
        <ecNumber evidence="2">2.8.1.1</ecNumber>
    </submittedName>
</protein>
<dbReference type="PANTHER" id="PTHR43031">
    <property type="entry name" value="FAD-DEPENDENT OXIDOREDUCTASE"/>
    <property type="match status" value="1"/>
</dbReference>
<dbReference type="InterPro" id="IPR036873">
    <property type="entry name" value="Rhodanese-like_dom_sf"/>
</dbReference>
<dbReference type="InterPro" id="IPR050229">
    <property type="entry name" value="GlpE_sulfurtransferase"/>
</dbReference>
<name>A0A2T0B8A0_9CLOT</name>
<dbReference type="InterPro" id="IPR001763">
    <property type="entry name" value="Rhodanese-like_dom"/>
</dbReference>
<evidence type="ECO:0000313" key="2">
    <source>
        <dbReference type="EMBL" id="PRR80119.1"/>
    </source>
</evidence>
<reference evidence="2 3" key="1">
    <citation type="submission" date="2018-03" db="EMBL/GenBank/DDBJ databases">
        <title>Genome sequence of Clostridium liquoris DSM 100320.</title>
        <authorList>
            <person name="Poehlein A."/>
            <person name="Daniel R."/>
        </authorList>
    </citation>
    <scope>NUCLEOTIDE SEQUENCE [LARGE SCALE GENOMIC DNA]</scope>
    <source>
        <strain evidence="2 3">DSM 100320</strain>
    </source>
</reference>
<keyword evidence="2" id="KW-0808">Transferase</keyword>
<dbReference type="Pfam" id="PF00581">
    <property type="entry name" value="Rhodanese"/>
    <property type="match status" value="1"/>
</dbReference>
<dbReference type="PROSITE" id="PS50206">
    <property type="entry name" value="RHODANESE_3"/>
    <property type="match status" value="1"/>
</dbReference>
<evidence type="ECO:0000259" key="1">
    <source>
        <dbReference type="PROSITE" id="PS50206"/>
    </source>
</evidence>
<sequence length="107" mass="12160">MTMQSFIISNISPGEAKKRLDSEKGIILLDVRSEGEYKEKHIKGSKVFPLETLENSVETKIPNKNTTIFVYCNTGNKSRKAAELLIDKEYTNVYDLGGIVNWPYETE</sequence>
<organism evidence="2 3">
    <name type="scientific">Clostridium liquoris</name>
    <dbReference type="NCBI Taxonomy" id="1289519"/>
    <lineage>
        <taxon>Bacteria</taxon>
        <taxon>Bacillati</taxon>
        <taxon>Bacillota</taxon>
        <taxon>Clostridia</taxon>
        <taxon>Eubacteriales</taxon>
        <taxon>Clostridiaceae</taxon>
        <taxon>Clostridium</taxon>
    </lineage>
</organism>
<comment type="caution">
    <text evidence="2">The sequence shown here is derived from an EMBL/GenBank/DDBJ whole genome shotgun (WGS) entry which is preliminary data.</text>
</comment>
<evidence type="ECO:0000313" key="3">
    <source>
        <dbReference type="Proteomes" id="UP000239706"/>
    </source>
</evidence>
<dbReference type="Gene3D" id="3.40.250.10">
    <property type="entry name" value="Rhodanese-like domain"/>
    <property type="match status" value="1"/>
</dbReference>
<feature type="domain" description="Rhodanese" evidence="1">
    <location>
        <begin position="22"/>
        <end position="106"/>
    </location>
</feature>
<dbReference type="EC" id="2.8.1.1" evidence="2"/>